<dbReference type="InterPro" id="IPR050309">
    <property type="entry name" value="Type-B_Carboxylest/Lipase"/>
</dbReference>
<evidence type="ECO:0000313" key="7">
    <source>
        <dbReference type="Proteomes" id="UP001418444"/>
    </source>
</evidence>
<dbReference type="SUPFAM" id="SSF53474">
    <property type="entry name" value="alpha/beta-Hydrolases"/>
    <property type="match status" value="1"/>
</dbReference>
<feature type="compositionally biased region" description="Polar residues" evidence="4">
    <location>
        <begin position="66"/>
        <end position="78"/>
    </location>
</feature>
<sequence>MVDAAGSGSLALAESSGSHAVTAIATATAAAIAAQARWDRTRTQPPRRIDQHIGPSMSDPRVGSECVSQNVAGTSSDRPTVHVTGGEIRGVATDGVAAFLGIPYAAPPVGRAAFEAPAPVVPWDGVREADGYGPTAPQVSYPEQIAAILDNVIEPGEDYLNLNVWTPDPGASGLPVMVWIHGGAFSRGSNRIAIYAGDTFARDGVVLVGINYRLGAPGFGAIDGAPENRGLLDQLAALEWVQRNIAAFGGDPKQVTIFGESAGAMSVACLLSSPRAEGLFRRAIMQSGGGGTAADPADARRVTARIAEIAGVTADVDGLAGLSAQELLNAQTQAALELTLNPDPAIWGRTVVGQGMGIMGHFPVLDGDVLPERPVESIAAGAGRGIGLLAGWNADEFRFFLVPTGVAAMTTDDVARGVLQRSGLDTADLDAQLAAGASPGDALCAALTEIAFAGPTRAIGDARPESSTHLYRFDYSSPVADIRAGHAVEIPFVFDHLEQAAALTGPDPDQAVADQMHAAWVRFAATGDPGWAAGTVHHFG</sequence>
<keyword evidence="7" id="KW-1185">Reference proteome</keyword>
<keyword evidence="2 3" id="KW-0378">Hydrolase</keyword>
<feature type="domain" description="Carboxylesterase type B" evidence="5">
    <location>
        <begin position="78"/>
        <end position="530"/>
    </location>
</feature>
<feature type="compositionally biased region" description="Basic and acidic residues" evidence="4">
    <location>
        <begin position="37"/>
        <end position="51"/>
    </location>
</feature>
<dbReference type="InterPro" id="IPR029058">
    <property type="entry name" value="AB_hydrolase_fold"/>
</dbReference>
<comment type="caution">
    <text evidence="6">The sequence shown here is derived from an EMBL/GenBank/DDBJ whole genome shotgun (WGS) entry which is preliminary data.</text>
</comment>
<organism evidence="6 7">
    <name type="scientific">Gordonia caeni</name>
    <dbReference type="NCBI Taxonomy" id="1007097"/>
    <lineage>
        <taxon>Bacteria</taxon>
        <taxon>Bacillati</taxon>
        <taxon>Actinomycetota</taxon>
        <taxon>Actinomycetes</taxon>
        <taxon>Mycobacteriales</taxon>
        <taxon>Gordoniaceae</taxon>
        <taxon>Gordonia</taxon>
    </lineage>
</organism>
<accession>A0ABP7PPN0</accession>
<dbReference type="Proteomes" id="UP001418444">
    <property type="component" value="Unassembled WGS sequence"/>
</dbReference>
<evidence type="ECO:0000256" key="4">
    <source>
        <dbReference type="SAM" id="MobiDB-lite"/>
    </source>
</evidence>
<evidence type="ECO:0000256" key="1">
    <source>
        <dbReference type="ARBA" id="ARBA00005964"/>
    </source>
</evidence>
<evidence type="ECO:0000256" key="3">
    <source>
        <dbReference type="RuleBase" id="RU361235"/>
    </source>
</evidence>
<evidence type="ECO:0000259" key="5">
    <source>
        <dbReference type="Pfam" id="PF00135"/>
    </source>
</evidence>
<name>A0ABP7PPN0_9ACTN</name>
<comment type="similarity">
    <text evidence="1 3">Belongs to the type-B carboxylesterase/lipase family.</text>
</comment>
<dbReference type="Pfam" id="PF00135">
    <property type="entry name" value="COesterase"/>
    <property type="match status" value="1"/>
</dbReference>
<protein>
    <recommendedName>
        <fullName evidence="3">Carboxylic ester hydrolase</fullName>
        <ecNumber evidence="3">3.1.1.-</ecNumber>
    </recommendedName>
</protein>
<dbReference type="EMBL" id="BAAAZW010000012">
    <property type="protein sequence ID" value="GAA3969157.1"/>
    <property type="molecule type" value="Genomic_DNA"/>
</dbReference>
<dbReference type="InterPro" id="IPR002018">
    <property type="entry name" value="CarbesteraseB"/>
</dbReference>
<gene>
    <name evidence="6" type="ORF">GCM10022231_32880</name>
</gene>
<dbReference type="InterPro" id="IPR019826">
    <property type="entry name" value="Carboxylesterase_B_AS"/>
</dbReference>
<evidence type="ECO:0000313" key="6">
    <source>
        <dbReference type="EMBL" id="GAA3969157.1"/>
    </source>
</evidence>
<dbReference type="PROSITE" id="PS00122">
    <property type="entry name" value="CARBOXYLESTERASE_B_1"/>
    <property type="match status" value="1"/>
</dbReference>
<evidence type="ECO:0000256" key="2">
    <source>
        <dbReference type="ARBA" id="ARBA00022801"/>
    </source>
</evidence>
<dbReference type="EC" id="3.1.1.-" evidence="3"/>
<proteinExistence type="inferred from homology"/>
<dbReference type="Gene3D" id="3.40.50.1820">
    <property type="entry name" value="alpha/beta hydrolase"/>
    <property type="match status" value="1"/>
</dbReference>
<dbReference type="PANTHER" id="PTHR11559">
    <property type="entry name" value="CARBOXYLESTERASE"/>
    <property type="match status" value="1"/>
</dbReference>
<feature type="region of interest" description="Disordered" evidence="4">
    <location>
        <begin position="36"/>
        <end position="83"/>
    </location>
</feature>
<reference evidence="7" key="1">
    <citation type="journal article" date="2019" name="Int. J. Syst. Evol. Microbiol.">
        <title>The Global Catalogue of Microorganisms (GCM) 10K type strain sequencing project: providing services to taxonomists for standard genome sequencing and annotation.</title>
        <authorList>
            <consortium name="The Broad Institute Genomics Platform"/>
            <consortium name="The Broad Institute Genome Sequencing Center for Infectious Disease"/>
            <person name="Wu L."/>
            <person name="Ma J."/>
        </authorList>
    </citation>
    <scope>NUCLEOTIDE SEQUENCE [LARGE SCALE GENOMIC DNA]</scope>
    <source>
        <strain evidence="7">JCM 16923</strain>
    </source>
</reference>